<protein>
    <submittedName>
        <fullName evidence="2">Uncharacterized protein</fullName>
    </submittedName>
</protein>
<sequence>MSWFWCSAKDLSLLLGSSATSWVSLKLPLSIGPLCSFRPPTWLPLLQILPLIWIWTLANFFPD</sequence>
<evidence type="ECO:0000313" key="2">
    <source>
        <dbReference type="EMBL" id="KAJ7732047.1"/>
    </source>
</evidence>
<comment type="caution">
    <text evidence="2">The sequence shown here is derived from an EMBL/GenBank/DDBJ whole genome shotgun (WGS) entry which is preliminary data.</text>
</comment>
<evidence type="ECO:0000313" key="3">
    <source>
        <dbReference type="Proteomes" id="UP001215280"/>
    </source>
</evidence>
<keyword evidence="3" id="KW-1185">Reference proteome</keyword>
<feature type="transmembrane region" description="Helical" evidence="1">
    <location>
        <begin position="42"/>
        <end position="61"/>
    </location>
</feature>
<accession>A0AAD7I1M2</accession>
<evidence type="ECO:0000256" key="1">
    <source>
        <dbReference type="SAM" id="Phobius"/>
    </source>
</evidence>
<proteinExistence type="predicted"/>
<keyword evidence="1" id="KW-0812">Transmembrane</keyword>
<keyword evidence="1" id="KW-0472">Membrane</keyword>
<dbReference type="Proteomes" id="UP001215280">
    <property type="component" value="Unassembled WGS sequence"/>
</dbReference>
<gene>
    <name evidence="2" type="ORF">DFH07DRAFT_1065618</name>
</gene>
<organism evidence="2 3">
    <name type="scientific">Mycena maculata</name>
    <dbReference type="NCBI Taxonomy" id="230809"/>
    <lineage>
        <taxon>Eukaryota</taxon>
        <taxon>Fungi</taxon>
        <taxon>Dikarya</taxon>
        <taxon>Basidiomycota</taxon>
        <taxon>Agaricomycotina</taxon>
        <taxon>Agaricomycetes</taxon>
        <taxon>Agaricomycetidae</taxon>
        <taxon>Agaricales</taxon>
        <taxon>Marasmiineae</taxon>
        <taxon>Mycenaceae</taxon>
        <taxon>Mycena</taxon>
    </lineage>
</organism>
<reference evidence="2" key="1">
    <citation type="submission" date="2023-03" db="EMBL/GenBank/DDBJ databases">
        <title>Massive genome expansion in bonnet fungi (Mycena s.s.) driven by repeated elements and novel gene families across ecological guilds.</title>
        <authorList>
            <consortium name="Lawrence Berkeley National Laboratory"/>
            <person name="Harder C.B."/>
            <person name="Miyauchi S."/>
            <person name="Viragh M."/>
            <person name="Kuo A."/>
            <person name="Thoen E."/>
            <person name="Andreopoulos B."/>
            <person name="Lu D."/>
            <person name="Skrede I."/>
            <person name="Drula E."/>
            <person name="Henrissat B."/>
            <person name="Morin E."/>
            <person name="Kohler A."/>
            <person name="Barry K."/>
            <person name="LaButti K."/>
            <person name="Morin E."/>
            <person name="Salamov A."/>
            <person name="Lipzen A."/>
            <person name="Mereny Z."/>
            <person name="Hegedus B."/>
            <person name="Baldrian P."/>
            <person name="Stursova M."/>
            <person name="Weitz H."/>
            <person name="Taylor A."/>
            <person name="Grigoriev I.V."/>
            <person name="Nagy L.G."/>
            <person name="Martin F."/>
            <person name="Kauserud H."/>
        </authorList>
    </citation>
    <scope>NUCLEOTIDE SEQUENCE</scope>
    <source>
        <strain evidence="2">CBHHK188m</strain>
    </source>
</reference>
<dbReference type="EMBL" id="JARJLG010000178">
    <property type="protein sequence ID" value="KAJ7732047.1"/>
    <property type="molecule type" value="Genomic_DNA"/>
</dbReference>
<keyword evidence="1" id="KW-1133">Transmembrane helix</keyword>
<name>A0AAD7I1M2_9AGAR</name>
<dbReference type="AlphaFoldDB" id="A0AAD7I1M2"/>